<reference evidence="2 3" key="1">
    <citation type="journal article" date="2018" name="MBio">
        <title>Insights into the evolution of host association through the isolation and characterization of a novel human periodontal pathobiont, Desulfobulbus oralis.</title>
        <authorList>
            <person name="Cross K.L."/>
            <person name="Chirania P."/>
            <person name="Xiong W."/>
            <person name="Beall C.J."/>
            <person name="Elkins J.G."/>
            <person name="Giannone R.J."/>
            <person name="Griffen A.L."/>
            <person name="Guss A.M."/>
            <person name="Hettich R.L."/>
            <person name="Joshi S.S."/>
            <person name="Mokrzan E.M."/>
            <person name="Martin R.K."/>
            <person name="Zhulin I.B."/>
            <person name="Leys E.J."/>
            <person name="Podar M."/>
        </authorList>
    </citation>
    <scope>NUCLEOTIDE SEQUENCE [LARGE SCALE GENOMIC DNA]</scope>
    <source>
        <strain evidence="2 3">ORNL</strain>
    </source>
</reference>
<accession>A0A2L1GQ03</accession>
<gene>
    <name evidence="2" type="ORF">CAY53_10105</name>
</gene>
<evidence type="ECO:0000256" key="1">
    <source>
        <dbReference type="SAM" id="MobiDB-lite"/>
    </source>
</evidence>
<dbReference type="AlphaFoldDB" id="A0A2L1GQ03"/>
<evidence type="ECO:0000313" key="3">
    <source>
        <dbReference type="Proteomes" id="UP000239867"/>
    </source>
</evidence>
<dbReference type="Proteomes" id="UP000239867">
    <property type="component" value="Chromosome"/>
</dbReference>
<feature type="region of interest" description="Disordered" evidence="1">
    <location>
        <begin position="32"/>
        <end position="60"/>
    </location>
</feature>
<dbReference type="KEGG" id="deo:CAY53_10105"/>
<sequence>MVRFRGPAFFWVRSESMRSILFPTGGPAHAGGLVSASFPPAAKPDRQPPACMDAGGQEQA</sequence>
<proteinExistence type="predicted"/>
<evidence type="ECO:0000313" key="2">
    <source>
        <dbReference type="EMBL" id="AVD71771.1"/>
    </source>
</evidence>
<dbReference type="EMBL" id="CP021255">
    <property type="protein sequence ID" value="AVD71771.1"/>
    <property type="molecule type" value="Genomic_DNA"/>
</dbReference>
<organism evidence="2 3">
    <name type="scientific">Desulfobulbus oralis</name>
    <dbReference type="NCBI Taxonomy" id="1986146"/>
    <lineage>
        <taxon>Bacteria</taxon>
        <taxon>Pseudomonadati</taxon>
        <taxon>Thermodesulfobacteriota</taxon>
        <taxon>Desulfobulbia</taxon>
        <taxon>Desulfobulbales</taxon>
        <taxon>Desulfobulbaceae</taxon>
        <taxon>Desulfobulbus</taxon>
    </lineage>
</organism>
<name>A0A2L1GQ03_9BACT</name>
<keyword evidence="3" id="KW-1185">Reference proteome</keyword>
<protein>
    <submittedName>
        <fullName evidence="2">Uncharacterized protein</fullName>
    </submittedName>
</protein>